<accession>A0ABD3MN78</accession>
<protein>
    <submittedName>
        <fullName evidence="2">Uncharacterized protein</fullName>
    </submittedName>
</protein>
<feature type="compositionally biased region" description="Polar residues" evidence="1">
    <location>
        <begin position="411"/>
        <end position="420"/>
    </location>
</feature>
<comment type="caution">
    <text evidence="2">The sequence shown here is derived from an EMBL/GenBank/DDBJ whole genome shotgun (WGS) entry which is preliminary data.</text>
</comment>
<reference evidence="2 3" key="1">
    <citation type="submission" date="2024-10" db="EMBL/GenBank/DDBJ databases">
        <title>Updated reference genomes for cyclostephanoid diatoms.</title>
        <authorList>
            <person name="Roberts W.R."/>
            <person name="Alverson A.J."/>
        </authorList>
    </citation>
    <scope>NUCLEOTIDE SEQUENCE [LARGE SCALE GENOMIC DNA]</scope>
    <source>
        <strain evidence="2 3">AJA232-27</strain>
    </source>
</reference>
<proteinExistence type="predicted"/>
<feature type="compositionally biased region" description="Polar residues" evidence="1">
    <location>
        <begin position="15"/>
        <end position="26"/>
    </location>
</feature>
<feature type="compositionally biased region" description="Low complexity" evidence="1">
    <location>
        <begin position="466"/>
        <end position="481"/>
    </location>
</feature>
<feature type="region of interest" description="Disordered" evidence="1">
    <location>
        <begin position="304"/>
        <end position="330"/>
    </location>
</feature>
<evidence type="ECO:0000313" key="2">
    <source>
        <dbReference type="EMBL" id="KAL3765363.1"/>
    </source>
</evidence>
<feature type="compositionally biased region" description="Polar residues" evidence="1">
    <location>
        <begin position="391"/>
        <end position="402"/>
    </location>
</feature>
<feature type="region of interest" description="Disordered" evidence="1">
    <location>
        <begin position="463"/>
        <end position="483"/>
    </location>
</feature>
<name>A0ABD3MN78_9STRA</name>
<feature type="region of interest" description="Disordered" evidence="1">
    <location>
        <begin position="623"/>
        <end position="664"/>
    </location>
</feature>
<evidence type="ECO:0000313" key="3">
    <source>
        <dbReference type="Proteomes" id="UP001530293"/>
    </source>
</evidence>
<feature type="region of interest" description="Disordered" evidence="1">
    <location>
        <begin position="365"/>
        <end position="449"/>
    </location>
</feature>
<feature type="region of interest" description="Disordered" evidence="1">
    <location>
        <begin position="1"/>
        <end position="44"/>
    </location>
</feature>
<keyword evidence="3" id="KW-1185">Reference proteome</keyword>
<feature type="compositionally biased region" description="Basic and acidic residues" evidence="1">
    <location>
        <begin position="1"/>
        <end position="14"/>
    </location>
</feature>
<dbReference type="EMBL" id="JALLBG020000096">
    <property type="protein sequence ID" value="KAL3765363.1"/>
    <property type="molecule type" value="Genomic_DNA"/>
</dbReference>
<feature type="region of interest" description="Disordered" evidence="1">
    <location>
        <begin position="537"/>
        <end position="557"/>
    </location>
</feature>
<feature type="compositionally biased region" description="Basic and acidic residues" evidence="1">
    <location>
        <begin position="640"/>
        <end position="650"/>
    </location>
</feature>
<dbReference type="Proteomes" id="UP001530293">
    <property type="component" value="Unassembled WGS sequence"/>
</dbReference>
<feature type="compositionally biased region" description="Basic and acidic residues" evidence="1">
    <location>
        <begin position="305"/>
        <end position="321"/>
    </location>
</feature>
<organism evidence="2 3">
    <name type="scientific">Discostella pseudostelligera</name>
    <dbReference type="NCBI Taxonomy" id="259834"/>
    <lineage>
        <taxon>Eukaryota</taxon>
        <taxon>Sar</taxon>
        <taxon>Stramenopiles</taxon>
        <taxon>Ochrophyta</taxon>
        <taxon>Bacillariophyta</taxon>
        <taxon>Coscinodiscophyceae</taxon>
        <taxon>Thalassiosirophycidae</taxon>
        <taxon>Stephanodiscales</taxon>
        <taxon>Stephanodiscaceae</taxon>
        <taxon>Discostella</taxon>
    </lineage>
</organism>
<sequence length="664" mass="71781">MNHDHDHVAHDGSTREMTPQTQTSTLHPPITLVSHPRRHDNPLTPSEVADIRSLLGAATASTSTTAAVAAATTDAKEHGHEGDATARARRLAGRQVMVPAIFSSSTKLTSSSTATSRAFFEGVLTPTQRLATTTNAAGSMNEIIHVTIGKNSNIDNEPTLVEMTRTEALRYFDAKGNENVGNSTRATTTCSVSSTSLTSEATNCEKIPSNKTATHAAETDDGDAALSASDFINNSHPYPYMEIRETCNNQGQIQHSEVVNMSNVMKRLGERLQDVASFDDKARDGKTDDERKLGTMLAQTLAGVGKDETEVGDTGLKRTDIDDNGDTDDGQEEIFSVLHPEAKKSVIDETKYQELRSRLDELERLEEEEEEENKKTKATLSKKLEFGSGGRNNARTSATTARLGSGWSRGFLNNATTSSKQTKKKERPPLNSARQSAKAKEGVNNSTRVTFSSDENITTEITHIIPSQESSIGSTPSSPNSARVKFSARDDAITTDDDIPDRIVGGCLTSLKMTPSSPNSTKVTFTASDVTISPSSRQMLGAVPSPPMSPSTSRVTFSDDDTITEIPRIGQSKVPPRPISAPRPVYFNNQSMVTSTESMIMEDATPLYSPSIPFEENIFGGIVKERTSMEGGNDETESTPSRDRNGDGGGKKLSRFAQQRLQRG</sequence>
<gene>
    <name evidence="2" type="ORF">ACHAWU_002281</name>
</gene>
<dbReference type="AlphaFoldDB" id="A0ABD3MN78"/>
<evidence type="ECO:0000256" key="1">
    <source>
        <dbReference type="SAM" id="MobiDB-lite"/>
    </source>
</evidence>